<evidence type="ECO:0000313" key="1">
    <source>
        <dbReference type="EMBL" id="MBX53622.1"/>
    </source>
</evidence>
<organism evidence="1">
    <name type="scientific">Rhizophora mucronata</name>
    <name type="common">Asiatic mangrove</name>
    <dbReference type="NCBI Taxonomy" id="61149"/>
    <lineage>
        <taxon>Eukaryota</taxon>
        <taxon>Viridiplantae</taxon>
        <taxon>Streptophyta</taxon>
        <taxon>Embryophyta</taxon>
        <taxon>Tracheophyta</taxon>
        <taxon>Spermatophyta</taxon>
        <taxon>Magnoliopsida</taxon>
        <taxon>eudicotyledons</taxon>
        <taxon>Gunneridae</taxon>
        <taxon>Pentapetalae</taxon>
        <taxon>rosids</taxon>
        <taxon>fabids</taxon>
        <taxon>Malpighiales</taxon>
        <taxon>Rhizophoraceae</taxon>
        <taxon>Rhizophora</taxon>
    </lineage>
</organism>
<dbReference type="EMBL" id="GGEC01073138">
    <property type="protein sequence ID" value="MBX53622.1"/>
    <property type="molecule type" value="Transcribed_RNA"/>
</dbReference>
<reference evidence="1" key="1">
    <citation type="submission" date="2018-02" db="EMBL/GenBank/DDBJ databases">
        <title>Rhizophora mucronata_Transcriptome.</title>
        <authorList>
            <person name="Meera S.P."/>
            <person name="Sreeshan A."/>
            <person name="Augustine A."/>
        </authorList>
    </citation>
    <scope>NUCLEOTIDE SEQUENCE</scope>
    <source>
        <tissue evidence="1">Leaf</tissue>
    </source>
</reference>
<proteinExistence type="predicted"/>
<dbReference type="AlphaFoldDB" id="A0A2P2PG05"/>
<sequence>MARRRGIVDAFGSAIMGGKHVDLSKMRDFNNHSLVVFW</sequence>
<accession>A0A2P2PG05</accession>
<protein>
    <submittedName>
        <fullName evidence="1">Uncharacterized protein</fullName>
    </submittedName>
</protein>
<name>A0A2P2PG05_RHIMU</name>